<dbReference type="Proteomes" id="UP000002038">
    <property type="component" value="Unassembled WGS sequence"/>
</dbReference>
<dbReference type="KEGG" id="bgh:BDBG_17174"/>
<name>A0A179UPZ0_BLAGS</name>
<organism evidence="1 2">
    <name type="scientific">Blastomyces gilchristii (strain SLH14081)</name>
    <name type="common">Blastomyces dermatitidis</name>
    <dbReference type="NCBI Taxonomy" id="559298"/>
    <lineage>
        <taxon>Eukaryota</taxon>
        <taxon>Fungi</taxon>
        <taxon>Dikarya</taxon>
        <taxon>Ascomycota</taxon>
        <taxon>Pezizomycotina</taxon>
        <taxon>Eurotiomycetes</taxon>
        <taxon>Eurotiomycetidae</taxon>
        <taxon>Onygenales</taxon>
        <taxon>Ajellomycetaceae</taxon>
        <taxon>Blastomyces</taxon>
    </lineage>
</organism>
<dbReference type="EMBL" id="GG657456">
    <property type="protein sequence ID" value="OAT09187.1"/>
    <property type="molecule type" value="Genomic_DNA"/>
</dbReference>
<reference evidence="2" key="1">
    <citation type="journal article" date="2015" name="PLoS Genet.">
        <title>The dynamic genome and transcriptome of the human fungal pathogen Blastomyces and close relative Emmonsia.</title>
        <authorList>
            <person name="Munoz J.F."/>
            <person name="Gauthier G.M."/>
            <person name="Desjardins C.A."/>
            <person name="Gallo J.E."/>
            <person name="Holder J."/>
            <person name="Sullivan T.D."/>
            <person name="Marty A.J."/>
            <person name="Carmen J.C."/>
            <person name="Chen Z."/>
            <person name="Ding L."/>
            <person name="Gujja S."/>
            <person name="Magrini V."/>
            <person name="Misas E."/>
            <person name="Mitreva M."/>
            <person name="Priest M."/>
            <person name="Saif S."/>
            <person name="Whiston E.A."/>
            <person name="Young S."/>
            <person name="Zeng Q."/>
            <person name="Goldman W.E."/>
            <person name="Mardis E.R."/>
            <person name="Taylor J.W."/>
            <person name="McEwen J.G."/>
            <person name="Clay O.K."/>
            <person name="Klein B.S."/>
            <person name="Cuomo C.A."/>
        </authorList>
    </citation>
    <scope>NUCLEOTIDE SEQUENCE [LARGE SCALE GENOMIC DNA]</scope>
    <source>
        <strain evidence="2">SLH14081</strain>
    </source>
</reference>
<keyword evidence="2" id="KW-1185">Reference proteome</keyword>
<proteinExistence type="predicted"/>
<protein>
    <submittedName>
        <fullName evidence="1">Uncharacterized protein</fullName>
    </submittedName>
</protein>
<evidence type="ECO:0000313" key="1">
    <source>
        <dbReference type="EMBL" id="OAT09187.1"/>
    </source>
</evidence>
<sequence length="86" mass="9919">MNRNKDSFRKLKRSIGLDRFLCAAIRHPPGTWSCWIDRELAGDSRQIATAKVAQASQTPSDSAIQAWLSWKLATWQEKEERMGRKM</sequence>
<dbReference type="GeneID" id="42528982"/>
<gene>
    <name evidence="1" type="ORF">BDBG_17174</name>
</gene>
<dbReference type="AlphaFoldDB" id="A0A179UPZ0"/>
<dbReference type="RefSeq" id="XP_031578693.1">
    <property type="nucleotide sequence ID" value="XM_031724956.1"/>
</dbReference>
<evidence type="ECO:0000313" key="2">
    <source>
        <dbReference type="Proteomes" id="UP000002038"/>
    </source>
</evidence>
<dbReference type="VEuPathDB" id="FungiDB:BDBG_17174"/>
<accession>A0A179UPZ0</accession>